<feature type="transmembrane region" description="Helical" evidence="6">
    <location>
        <begin position="256"/>
        <end position="276"/>
    </location>
</feature>
<keyword evidence="3 6" id="KW-0812">Transmembrane</keyword>
<keyword evidence="4 6" id="KW-1133">Transmembrane helix</keyword>
<gene>
    <name evidence="7" type="ORF">Cboi02_000262600</name>
</gene>
<feature type="transmembrane region" description="Helical" evidence="6">
    <location>
        <begin position="135"/>
        <end position="160"/>
    </location>
</feature>
<feature type="transmembrane region" description="Helical" evidence="6">
    <location>
        <begin position="343"/>
        <end position="366"/>
    </location>
</feature>
<evidence type="ECO:0000256" key="5">
    <source>
        <dbReference type="ARBA" id="ARBA00023136"/>
    </source>
</evidence>
<feature type="transmembrane region" description="Helical" evidence="6">
    <location>
        <begin position="288"/>
        <end position="308"/>
    </location>
</feature>
<dbReference type="GO" id="GO:0016020">
    <property type="term" value="C:membrane"/>
    <property type="evidence" value="ECO:0007669"/>
    <property type="project" value="UniProtKB-SubCell"/>
</dbReference>
<feature type="transmembrane region" description="Helical" evidence="6">
    <location>
        <begin position="206"/>
        <end position="228"/>
    </location>
</feature>
<sequence>MDLNIIKSIRSPIDSRVDAIRSHQSALRDIDAKHVNGDVDLLAEIGYKQELKRKFSTFQIFGIAYSIMGLLPSIASVTGTGLASGPAGFVWSWILSSCFILLVGISMSELGSAIPTSGGLYYWTYYYAPEKIRVPLSYMIGLSNSMALCGGLCSINFGFAEEVLAAAFINKDGDLNITNPKLYGIFAAGIVSQAIVTCLSSKNVALLQTVSSVANTGLIVLFFIAVPIGTKVNTSFNDGSFIFGKVENFSTWPKGWQFMLSMMSAVWTIGAFDSCVHMSEEAKNATTGIPIGIIGSITFCGIVGWFIIICFTACMNPDVDAVLNSSTGFPFAQIVYDSLGKKWAVAFMALIAICQWLMGSSILAALSRQIWAFARDNGLPFHSIVKVVNKQLAAPIRAVIFAGLLGLTVGCLTFGGEQCQN</sequence>
<comment type="subcellular location">
    <subcellularLocation>
        <location evidence="1">Membrane</location>
        <topology evidence="1">Multi-pass membrane protein</topology>
    </subcellularLocation>
</comment>
<protein>
    <submittedName>
        <fullName evidence="7">Unnamed protein product</fullName>
    </submittedName>
</protein>
<evidence type="ECO:0000256" key="4">
    <source>
        <dbReference type="ARBA" id="ARBA00022989"/>
    </source>
</evidence>
<evidence type="ECO:0000256" key="2">
    <source>
        <dbReference type="ARBA" id="ARBA00022448"/>
    </source>
</evidence>
<dbReference type="EMBL" id="BSXN01000807">
    <property type="protein sequence ID" value="GME69901.1"/>
    <property type="molecule type" value="Genomic_DNA"/>
</dbReference>
<dbReference type="GO" id="GO:0022857">
    <property type="term" value="F:transmembrane transporter activity"/>
    <property type="evidence" value="ECO:0007669"/>
    <property type="project" value="InterPro"/>
</dbReference>
<feature type="transmembrane region" description="Helical" evidence="6">
    <location>
        <begin position="180"/>
        <end position="199"/>
    </location>
</feature>
<evidence type="ECO:0000313" key="8">
    <source>
        <dbReference type="Proteomes" id="UP001165120"/>
    </source>
</evidence>
<name>A0A9W6SYK4_CANBO</name>
<organism evidence="7 8">
    <name type="scientific">Candida boidinii</name>
    <name type="common">Yeast</name>
    <dbReference type="NCBI Taxonomy" id="5477"/>
    <lineage>
        <taxon>Eukaryota</taxon>
        <taxon>Fungi</taxon>
        <taxon>Dikarya</taxon>
        <taxon>Ascomycota</taxon>
        <taxon>Saccharomycotina</taxon>
        <taxon>Pichiomycetes</taxon>
        <taxon>Pichiales</taxon>
        <taxon>Pichiaceae</taxon>
        <taxon>Ogataea</taxon>
        <taxon>Ogataea/Candida clade</taxon>
    </lineage>
</organism>
<dbReference type="PANTHER" id="PTHR45649">
    <property type="entry name" value="AMINO-ACID PERMEASE BAT1"/>
    <property type="match status" value="1"/>
</dbReference>
<evidence type="ECO:0000256" key="6">
    <source>
        <dbReference type="SAM" id="Phobius"/>
    </source>
</evidence>
<dbReference type="PIRSF" id="PIRSF006060">
    <property type="entry name" value="AA_transporter"/>
    <property type="match status" value="1"/>
</dbReference>
<keyword evidence="8" id="KW-1185">Reference proteome</keyword>
<reference evidence="7" key="1">
    <citation type="submission" date="2023-04" db="EMBL/GenBank/DDBJ databases">
        <title>Candida boidinii NBRC 10035.</title>
        <authorList>
            <person name="Ichikawa N."/>
            <person name="Sato H."/>
            <person name="Tonouchi N."/>
        </authorList>
    </citation>
    <scope>NUCLEOTIDE SEQUENCE</scope>
    <source>
        <strain evidence="7">NBRC 10035</strain>
    </source>
</reference>
<comment type="caution">
    <text evidence="7">The sequence shown here is derived from an EMBL/GenBank/DDBJ whole genome shotgun (WGS) entry which is preliminary data.</text>
</comment>
<evidence type="ECO:0000313" key="7">
    <source>
        <dbReference type="EMBL" id="GME69901.1"/>
    </source>
</evidence>
<feature type="transmembrane region" description="Helical" evidence="6">
    <location>
        <begin position="90"/>
        <end position="123"/>
    </location>
</feature>
<feature type="transmembrane region" description="Helical" evidence="6">
    <location>
        <begin position="396"/>
        <end position="415"/>
    </location>
</feature>
<keyword evidence="5 6" id="KW-0472">Membrane</keyword>
<accession>A0A9W6SYK4</accession>
<keyword evidence="2" id="KW-0813">Transport</keyword>
<proteinExistence type="predicted"/>
<dbReference type="Proteomes" id="UP001165120">
    <property type="component" value="Unassembled WGS sequence"/>
</dbReference>
<evidence type="ECO:0000256" key="1">
    <source>
        <dbReference type="ARBA" id="ARBA00004141"/>
    </source>
</evidence>
<evidence type="ECO:0000256" key="3">
    <source>
        <dbReference type="ARBA" id="ARBA00022692"/>
    </source>
</evidence>
<dbReference type="Pfam" id="PF13520">
    <property type="entry name" value="AA_permease_2"/>
    <property type="match status" value="1"/>
</dbReference>
<dbReference type="Gene3D" id="1.20.1740.10">
    <property type="entry name" value="Amino acid/polyamine transporter I"/>
    <property type="match status" value="1"/>
</dbReference>
<dbReference type="InterPro" id="IPR002293">
    <property type="entry name" value="AA/rel_permease1"/>
</dbReference>
<dbReference type="AlphaFoldDB" id="A0A9W6SYK4"/>
<dbReference type="PANTHER" id="PTHR45649:SF6">
    <property type="entry name" value="GABA-SPECIFIC PERMEASE"/>
    <property type="match status" value="1"/>
</dbReference>
<feature type="transmembrane region" description="Helical" evidence="6">
    <location>
        <begin position="58"/>
        <end position="78"/>
    </location>
</feature>